<keyword evidence="3" id="KW-1185">Reference proteome</keyword>
<organism evidence="2 3">
    <name type="scientific">Halobacillus locisalis</name>
    <dbReference type="NCBI Taxonomy" id="220753"/>
    <lineage>
        <taxon>Bacteria</taxon>
        <taxon>Bacillati</taxon>
        <taxon>Bacillota</taxon>
        <taxon>Bacilli</taxon>
        <taxon>Bacillales</taxon>
        <taxon>Bacillaceae</taxon>
        <taxon>Halobacillus</taxon>
    </lineage>
</organism>
<dbReference type="Proteomes" id="UP000571017">
    <property type="component" value="Unassembled WGS sequence"/>
</dbReference>
<comment type="caution">
    <text evidence="2">The sequence shown here is derived from an EMBL/GenBank/DDBJ whole genome shotgun (WGS) entry which is preliminary data.</text>
</comment>
<proteinExistence type="predicted"/>
<dbReference type="EMBL" id="JACEFG010000003">
    <property type="protein sequence ID" value="MBA2176151.1"/>
    <property type="molecule type" value="Genomic_DNA"/>
</dbReference>
<dbReference type="AlphaFoldDB" id="A0A838CW60"/>
<sequence>MVKSIKGQFVLILVAAIGFIIYSFSFIQFTGEERFLPIRVLFYFIMIVSVFNAGMNTQKYIHVRKKE</sequence>
<evidence type="ECO:0000256" key="1">
    <source>
        <dbReference type="SAM" id="Phobius"/>
    </source>
</evidence>
<keyword evidence="1" id="KW-0472">Membrane</keyword>
<protein>
    <submittedName>
        <fullName evidence="2">Uncharacterized protein</fullName>
    </submittedName>
</protein>
<keyword evidence="1" id="KW-0812">Transmembrane</keyword>
<feature type="transmembrane region" description="Helical" evidence="1">
    <location>
        <begin position="35"/>
        <end position="55"/>
    </location>
</feature>
<name>A0A838CW60_9BACI</name>
<accession>A0A838CW60</accession>
<dbReference type="RefSeq" id="WP_181473185.1">
    <property type="nucleotide sequence ID" value="NZ_JACEFG010000003.1"/>
</dbReference>
<evidence type="ECO:0000313" key="3">
    <source>
        <dbReference type="Proteomes" id="UP000571017"/>
    </source>
</evidence>
<evidence type="ECO:0000313" key="2">
    <source>
        <dbReference type="EMBL" id="MBA2176151.1"/>
    </source>
</evidence>
<reference evidence="2 3" key="1">
    <citation type="journal article" date="2004" name="Extremophiles">
        <title>Halobacillus locisalis sp. nov., a halophilic bacterium isolated from a marine solar saltern of the Yellow Sea in Korea.</title>
        <authorList>
            <person name="Yoon J.H."/>
            <person name="Kang K.H."/>
            <person name="Oh T.K."/>
            <person name="Park Y.H."/>
        </authorList>
    </citation>
    <scope>NUCLEOTIDE SEQUENCE [LARGE SCALE GENOMIC DNA]</scope>
    <source>
        <strain evidence="2 3">KCTC 3788</strain>
    </source>
</reference>
<keyword evidence="1" id="KW-1133">Transmembrane helix</keyword>
<feature type="transmembrane region" description="Helical" evidence="1">
    <location>
        <begin position="9"/>
        <end position="29"/>
    </location>
</feature>
<gene>
    <name evidence="2" type="ORF">H0266_14740</name>
</gene>